<feature type="compositionally biased region" description="Basic and acidic residues" evidence="1">
    <location>
        <begin position="135"/>
        <end position="159"/>
    </location>
</feature>
<feature type="region of interest" description="Disordered" evidence="1">
    <location>
        <begin position="44"/>
        <end position="159"/>
    </location>
</feature>
<proteinExistence type="predicted"/>
<dbReference type="AlphaFoldDB" id="A0A6J1PDN1"/>
<evidence type="ECO:0000313" key="3">
    <source>
        <dbReference type="RefSeq" id="XP_024867632.1"/>
    </source>
</evidence>
<organism evidence="2 3">
    <name type="scientific">Temnothorax curvispinosus</name>
    <dbReference type="NCBI Taxonomy" id="300111"/>
    <lineage>
        <taxon>Eukaryota</taxon>
        <taxon>Metazoa</taxon>
        <taxon>Ecdysozoa</taxon>
        <taxon>Arthropoda</taxon>
        <taxon>Hexapoda</taxon>
        <taxon>Insecta</taxon>
        <taxon>Pterygota</taxon>
        <taxon>Neoptera</taxon>
        <taxon>Endopterygota</taxon>
        <taxon>Hymenoptera</taxon>
        <taxon>Apocrita</taxon>
        <taxon>Aculeata</taxon>
        <taxon>Formicoidea</taxon>
        <taxon>Formicidae</taxon>
        <taxon>Myrmicinae</taxon>
        <taxon>Temnothorax</taxon>
    </lineage>
</organism>
<keyword evidence="2" id="KW-1185">Reference proteome</keyword>
<feature type="compositionally biased region" description="Basic and acidic residues" evidence="1">
    <location>
        <begin position="44"/>
        <end position="128"/>
    </location>
</feature>
<sequence>MDARGATQDTGQHRVLELHDDKRLIKKKVPTCVTVKYATRAERLKEKKREDLKKKSNENLKTKEMTFAKQSDIKFKKREEIKLEEREETKSENQEKTRAEDREETKSQKQEETKLENREETKSEKVEEANSAECEETKSEQIEEAKSEECEETNTSREKPVRKAIPAFFVRLSKTSMYTTASASIFEYGTTRDGHRDHSVPADVYTDAPSEKVDVNYVVTL</sequence>
<accession>A0A6J1PDN1</accession>
<gene>
    <name evidence="3" type="primary">LOC112451939</name>
</gene>
<dbReference type="GeneID" id="112451939"/>
<dbReference type="RefSeq" id="XP_024867632.1">
    <property type="nucleotide sequence ID" value="XM_025011864.1"/>
</dbReference>
<name>A0A6J1PDN1_9HYME</name>
<feature type="non-terminal residue" evidence="3">
    <location>
        <position position="221"/>
    </location>
</feature>
<reference evidence="3" key="1">
    <citation type="submission" date="2025-08" db="UniProtKB">
        <authorList>
            <consortium name="RefSeq"/>
        </authorList>
    </citation>
    <scope>IDENTIFICATION</scope>
    <source>
        <tissue evidence="3">Whole body</tissue>
    </source>
</reference>
<dbReference type="OrthoDB" id="7762929at2759"/>
<evidence type="ECO:0000313" key="2">
    <source>
        <dbReference type="Proteomes" id="UP000504618"/>
    </source>
</evidence>
<protein>
    <submittedName>
        <fullName evidence="3">Axoneme-associated protein mst101(2)-like</fullName>
    </submittedName>
</protein>
<dbReference type="Proteomes" id="UP000504618">
    <property type="component" value="Unplaced"/>
</dbReference>
<evidence type="ECO:0000256" key="1">
    <source>
        <dbReference type="SAM" id="MobiDB-lite"/>
    </source>
</evidence>